<proteinExistence type="predicted"/>
<evidence type="ECO:0000313" key="10">
    <source>
        <dbReference type="Proteomes" id="UP000295264"/>
    </source>
</evidence>
<keyword evidence="7" id="KW-0496">Mitochondrion</keyword>
<dbReference type="InterPro" id="IPR036834">
    <property type="entry name" value="Bcl-2-like_sf"/>
</dbReference>
<evidence type="ECO:0000256" key="7">
    <source>
        <dbReference type="ARBA" id="ARBA00023128"/>
    </source>
</evidence>
<dbReference type="PANTHER" id="PTHR35447">
    <property type="entry name" value="BH3-INTERACTING DOMAIN DEATH AGONIST"/>
    <property type="match status" value="1"/>
</dbReference>
<evidence type="ECO:0000256" key="3">
    <source>
        <dbReference type="ARBA" id="ARBA00015802"/>
    </source>
</evidence>
<feature type="non-terminal residue" evidence="9">
    <location>
        <position position="52"/>
    </location>
</feature>
<keyword evidence="6" id="KW-1000">Mitochondrion outer membrane</keyword>
<dbReference type="Pfam" id="PF06393">
    <property type="entry name" value="BID"/>
    <property type="match status" value="1"/>
</dbReference>
<reference evidence="9 10" key="1">
    <citation type="journal article" date="2018" name="Genomics">
        <title>Molecular footprints of inshore aquatic adaptation in Indo-Pacific humpback dolphin (Sousa chinensis).</title>
        <authorList>
            <person name="Ming Y."/>
            <person name="Jian J."/>
            <person name="Yu F."/>
            <person name="Yu X."/>
            <person name="Wang J."/>
            <person name="Liu W."/>
        </authorList>
    </citation>
    <scope>NUCLEOTIDE SEQUENCE [LARGE SCALE GENOMIC DNA]</scope>
    <source>
        <strain evidence="9">MY-2018</strain>
        <tissue evidence="9">Skin</tissue>
    </source>
</reference>
<evidence type="ECO:0000256" key="6">
    <source>
        <dbReference type="ARBA" id="ARBA00022787"/>
    </source>
</evidence>
<evidence type="ECO:0000256" key="5">
    <source>
        <dbReference type="ARBA" id="ARBA00022703"/>
    </source>
</evidence>
<evidence type="ECO:0000256" key="8">
    <source>
        <dbReference type="ARBA" id="ARBA00023136"/>
    </source>
</evidence>
<organism evidence="9 10">
    <name type="scientific">Sousa chinensis</name>
    <name type="common">Indo-pacific humpbacked dolphin</name>
    <name type="synonym">Steno chinensis</name>
    <dbReference type="NCBI Taxonomy" id="103600"/>
    <lineage>
        <taxon>Eukaryota</taxon>
        <taxon>Metazoa</taxon>
        <taxon>Chordata</taxon>
        <taxon>Craniata</taxon>
        <taxon>Vertebrata</taxon>
        <taxon>Euteleostomi</taxon>
        <taxon>Mammalia</taxon>
        <taxon>Eutheria</taxon>
        <taxon>Laurasiatheria</taxon>
        <taxon>Artiodactyla</taxon>
        <taxon>Whippomorpha</taxon>
        <taxon>Cetacea</taxon>
        <taxon>Odontoceti</taxon>
        <taxon>Delphinidae</taxon>
        <taxon>Sousa</taxon>
    </lineage>
</organism>
<evidence type="ECO:0000256" key="4">
    <source>
        <dbReference type="ARBA" id="ARBA00022490"/>
    </source>
</evidence>
<evidence type="ECO:0000256" key="1">
    <source>
        <dbReference type="ARBA" id="ARBA00004294"/>
    </source>
</evidence>
<dbReference type="SUPFAM" id="SSF56854">
    <property type="entry name" value="Bcl-2 inhibitors of programmed cell death"/>
    <property type="match status" value="1"/>
</dbReference>
<name>A0A484GZJ0_SOUCH</name>
<keyword evidence="5" id="KW-0053">Apoptosis</keyword>
<keyword evidence="10" id="KW-1185">Reference proteome</keyword>
<gene>
    <name evidence="9" type="ORF">DBR06_SOUSAS9010013</name>
</gene>
<keyword evidence="8" id="KW-0472">Membrane</keyword>
<dbReference type="GO" id="GO:2001238">
    <property type="term" value="P:positive regulation of extrinsic apoptotic signaling pathway"/>
    <property type="evidence" value="ECO:0007669"/>
    <property type="project" value="TreeGrafter"/>
</dbReference>
<comment type="subcellular location">
    <subcellularLocation>
        <location evidence="2">Cytoplasm</location>
    </subcellularLocation>
    <subcellularLocation>
        <location evidence="1">Mitochondrion outer membrane</location>
    </subcellularLocation>
</comment>
<dbReference type="Gene3D" id="1.10.437.10">
    <property type="entry name" value="Blc2-like"/>
    <property type="match status" value="1"/>
</dbReference>
<accession>A0A484GZJ0</accession>
<dbReference type="InterPro" id="IPR010479">
    <property type="entry name" value="BID"/>
</dbReference>
<dbReference type="GO" id="GO:0005829">
    <property type="term" value="C:cytosol"/>
    <property type="evidence" value="ECO:0007669"/>
    <property type="project" value="TreeGrafter"/>
</dbReference>
<keyword evidence="4" id="KW-0963">Cytoplasm</keyword>
<evidence type="ECO:0000313" key="9">
    <source>
        <dbReference type="EMBL" id="TEA40989.1"/>
    </source>
</evidence>
<feature type="non-terminal residue" evidence="9">
    <location>
        <position position="1"/>
    </location>
</feature>
<sequence>VGDSESQEEVIWDIARQLIQVADRMKCGIRPGLVGNLAAQFTNGSLSEEDRR</sequence>
<dbReference type="GO" id="GO:2001244">
    <property type="term" value="P:positive regulation of intrinsic apoptotic signaling pathway"/>
    <property type="evidence" value="ECO:0007669"/>
    <property type="project" value="TreeGrafter"/>
</dbReference>
<evidence type="ECO:0000256" key="2">
    <source>
        <dbReference type="ARBA" id="ARBA00004496"/>
    </source>
</evidence>
<protein>
    <recommendedName>
        <fullName evidence="3">BH3-interacting domain death agonist</fullName>
    </recommendedName>
</protein>
<dbReference type="GO" id="GO:0090200">
    <property type="term" value="P:positive regulation of release of cytochrome c from mitochondria"/>
    <property type="evidence" value="ECO:0007669"/>
    <property type="project" value="TreeGrafter"/>
</dbReference>
<dbReference type="GO" id="GO:0005741">
    <property type="term" value="C:mitochondrial outer membrane"/>
    <property type="evidence" value="ECO:0007669"/>
    <property type="project" value="UniProtKB-SubCell"/>
</dbReference>
<dbReference type="PANTHER" id="PTHR35447:SF1">
    <property type="entry name" value="BH3-INTERACTING DOMAIN DEATH AGONIST"/>
    <property type="match status" value="1"/>
</dbReference>
<dbReference type="AlphaFoldDB" id="A0A484GZJ0"/>
<dbReference type="GO" id="GO:0008637">
    <property type="term" value="P:apoptotic mitochondrial changes"/>
    <property type="evidence" value="ECO:0007669"/>
    <property type="project" value="TreeGrafter"/>
</dbReference>
<comment type="caution">
    <text evidence="9">The sequence shown here is derived from an EMBL/GenBank/DDBJ whole genome shotgun (WGS) entry which is preliminary data.</text>
</comment>
<dbReference type="Proteomes" id="UP000295264">
    <property type="component" value="Unassembled WGS sequence"/>
</dbReference>
<dbReference type="EMBL" id="QWLN02001874">
    <property type="protein sequence ID" value="TEA40989.1"/>
    <property type="molecule type" value="Genomic_DNA"/>
</dbReference>